<name>A0AB33JYA6_9ACTN</name>
<sequence>MTTSTTSTRPLRLLDAFCCAGGAGTGYARAGFDVTGIDINPQPNYPRTDRMRFVKGDAVEYIRAHGAEFDLIHASPPCQFDCTLTAGTNQHRRHLHADLLDDTRAALESTGRPYVIEQPPGRATKRMRADLVLCGEMFGLRVIRHRLFELDGLTAPAPEHVPHRGLTIGYRHGTYVSPEQGRYFQVYGAGGGKGTVRQWQDAMGIHWTTDRRELAEAIPPAYTELIGRQALAQLQPAPTLAA</sequence>
<dbReference type="Gene3D" id="3.40.50.150">
    <property type="entry name" value="Vaccinia Virus protein VP39"/>
    <property type="match status" value="1"/>
</dbReference>
<evidence type="ECO:0000313" key="1">
    <source>
        <dbReference type="EMBL" id="BFP47000.1"/>
    </source>
</evidence>
<gene>
    <name evidence="1" type="ORF">KCMC57_33680</name>
</gene>
<reference evidence="1" key="1">
    <citation type="submission" date="2024-07" db="EMBL/GenBank/DDBJ databases">
        <title>Complete genome sequences of cellulolytic bacteria, Kitasatospora sp. CMC57 and Streptomyces sp. CMC78, isolated from Japanese agricultural soil.</title>
        <authorList>
            <person name="Hashimoto T."/>
            <person name="Ito M."/>
            <person name="Iwamoto M."/>
            <person name="Fukahori D."/>
            <person name="Shoda T."/>
            <person name="Sakoda M."/>
            <person name="Morohoshi T."/>
            <person name="Mitsuboshi M."/>
            <person name="Nishizawa T."/>
        </authorList>
    </citation>
    <scope>NUCLEOTIDE SEQUENCE</scope>
    <source>
        <strain evidence="1">CMC57</strain>
    </source>
</reference>
<protein>
    <recommendedName>
        <fullName evidence="2">DNA methylase</fullName>
    </recommendedName>
</protein>
<dbReference type="CDD" id="cd02440">
    <property type="entry name" value="AdoMet_MTases"/>
    <property type="match status" value="1"/>
</dbReference>
<dbReference type="SUPFAM" id="SSF53335">
    <property type="entry name" value="S-adenosyl-L-methionine-dependent methyltransferases"/>
    <property type="match status" value="1"/>
</dbReference>
<dbReference type="EMBL" id="AP035881">
    <property type="protein sequence ID" value="BFP47000.1"/>
    <property type="molecule type" value="Genomic_DNA"/>
</dbReference>
<dbReference type="InterPro" id="IPR029063">
    <property type="entry name" value="SAM-dependent_MTases_sf"/>
</dbReference>
<evidence type="ECO:0008006" key="2">
    <source>
        <dbReference type="Google" id="ProtNLM"/>
    </source>
</evidence>
<dbReference type="AlphaFoldDB" id="A0AB33JYA6"/>
<accession>A0AB33JYA6</accession>
<dbReference type="RefSeq" id="WP_407989376.1">
    <property type="nucleotide sequence ID" value="NZ_AP035881.2"/>
</dbReference>
<organism evidence="1">
    <name type="scientific">Kitasatospora sp. CMC57</name>
    <dbReference type="NCBI Taxonomy" id="3231513"/>
    <lineage>
        <taxon>Bacteria</taxon>
        <taxon>Bacillati</taxon>
        <taxon>Actinomycetota</taxon>
        <taxon>Actinomycetes</taxon>
        <taxon>Kitasatosporales</taxon>
        <taxon>Streptomycetaceae</taxon>
        <taxon>Kitasatospora</taxon>
    </lineage>
</organism>
<proteinExistence type="predicted"/>